<accession>X1MJT9</accession>
<name>X1MJT9_9ZZZZ</name>
<comment type="caution">
    <text evidence="3">The sequence shown here is derived from an EMBL/GenBank/DDBJ whole genome shotgun (WGS) entry which is preliminary data.</text>
</comment>
<feature type="transmembrane region" description="Helical" evidence="1">
    <location>
        <begin position="6"/>
        <end position="33"/>
    </location>
</feature>
<evidence type="ECO:0000313" key="3">
    <source>
        <dbReference type="EMBL" id="GAI31523.1"/>
    </source>
</evidence>
<protein>
    <recommendedName>
        <fullName evidence="2">GHMP kinase C-terminal domain-containing protein</fullName>
    </recommendedName>
</protein>
<evidence type="ECO:0000259" key="2">
    <source>
        <dbReference type="Pfam" id="PF08544"/>
    </source>
</evidence>
<feature type="non-terminal residue" evidence="3">
    <location>
        <position position="1"/>
    </location>
</feature>
<keyword evidence="1" id="KW-0472">Membrane</keyword>
<evidence type="ECO:0000256" key="1">
    <source>
        <dbReference type="SAM" id="Phobius"/>
    </source>
</evidence>
<proteinExistence type="predicted"/>
<feature type="domain" description="GHMP kinase C-terminal" evidence="2">
    <location>
        <begin position="3"/>
        <end position="48"/>
    </location>
</feature>
<gene>
    <name evidence="3" type="ORF">S06H3_32809</name>
</gene>
<sequence>DYIDYLYANAISAGAIGGKLLGAGGGGFILFFVEPDLQARVKERLSSLLHVPFRFESLGSQVKGGLK</sequence>
<dbReference type="EMBL" id="BARV01019531">
    <property type="protein sequence ID" value="GAI31523.1"/>
    <property type="molecule type" value="Genomic_DNA"/>
</dbReference>
<keyword evidence="1" id="KW-0812">Transmembrane</keyword>
<dbReference type="Pfam" id="PF08544">
    <property type="entry name" value="GHMP_kinases_C"/>
    <property type="match status" value="1"/>
</dbReference>
<dbReference type="Gene3D" id="3.30.70.890">
    <property type="entry name" value="GHMP kinase, C-terminal domain"/>
    <property type="match status" value="1"/>
</dbReference>
<dbReference type="InterPro" id="IPR013750">
    <property type="entry name" value="GHMP_kinase_C_dom"/>
</dbReference>
<keyword evidence="1" id="KW-1133">Transmembrane helix</keyword>
<organism evidence="3">
    <name type="scientific">marine sediment metagenome</name>
    <dbReference type="NCBI Taxonomy" id="412755"/>
    <lineage>
        <taxon>unclassified sequences</taxon>
        <taxon>metagenomes</taxon>
        <taxon>ecological metagenomes</taxon>
    </lineage>
</organism>
<reference evidence="3" key="1">
    <citation type="journal article" date="2014" name="Front. Microbiol.">
        <title>High frequency of phylogenetically diverse reductive dehalogenase-homologous genes in deep subseafloor sedimentary metagenomes.</title>
        <authorList>
            <person name="Kawai M."/>
            <person name="Futagami T."/>
            <person name="Toyoda A."/>
            <person name="Takaki Y."/>
            <person name="Nishi S."/>
            <person name="Hori S."/>
            <person name="Arai W."/>
            <person name="Tsubouchi T."/>
            <person name="Morono Y."/>
            <person name="Uchiyama I."/>
            <person name="Ito T."/>
            <person name="Fujiyama A."/>
            <person name="Inagaki F."/>
            <person name="Takami H."/>
        </authorList>
    </citation>
    <scope>NUCLEOTIDE SEQUENCE</scope>
    <source>
        <strain evidence="3">Expedition CK06-06</strain>
    </source>
</reference>
<dbReference type="InterPro" id="IPR036554">
    <property type="entry name" value="GHMP_kinase_C_sf"/>
</dbReference>
<dbReference type="SUPFAM" id="SSF55060">
    <property type="entry name" value="GHMP Kinase, C-terminal domain"/>
    <property type="match status" value="1"/>
</dbReference>
<dbReference type="AlphaFoldDB" id="X1MJT9"/>